<dbReference type="PANTHER" id="PTHR46455">
    <property type="entry name" value="SET AND MYND DOMAIN CONTAINING, ARTHROPOD-SPECIFIC, MEMBER 4, ISOFORM A"/>
    <property type="match status" value="1"/>
</dbReference>
<name>A0AAV8VLG4_9CUCU</name>
<evidence type="ECO:0000256" key="4">
    <source>
        <dbReference type="PROSITE-ProRule" id="PRU00134"/>
    </source>
</evidence>
<evidence type="ECO:0000259" key="5">
    <source>
        <dbReference type="PROSITE" id="PS50280"/>
    </source>
</evidence>
<comment type="caution">
    <text evidence="7">The sequence shown here is derived from an EMBL/GenBank/DDBJ whole genome shotgun (WGS) entry which is preliminary data.</text>
</comment>
<dbReference type="PANTHER" id="PTHR46455:SF4">
    <property type="entry name" value="GH11294P"/>
    <property type="match status" value="1"/>
</dbReference>
<dbReference type="Proteomes" id="UP001159042">
    <property type="component" value="Unassembled WGS sequence"/>
</dbReference>
<dbReference type="AlphaFoldDB" id="A0AAV8VLG4"/>
<evidence type="ECO:0000313" key="7">
    <source>
        <dbReference type="EMBL" id="KAJ8915049.1"/>
    </source>
</evidence>
<dbReference type="SUPFAM" id="SSF82199">
    <property type="entry name" value="SET domain"/>
    <property type="match status" value="1"/>
</dbReference>
<dbReference type="PROSITE" id="PS01360">
    <property type="entry name" value="ZF_MYND_1"/>
    <property type="match status" value="1"/>
</dbReference>
<dbReference type="Gene3D" id="2.170.270.10">
    <property type="entry name" value="SET domain"/>
    <property type="match status" value="1"/>
</dbReference>
<evidence type="ECO:0000256" key="3">
    <source>
        <dbReference type="ARBA" id="ARBA00022833"/>
    </source>
</evidence>
<sequence length="543" mass="61608">MSDEQGECDICQKPASQKCGACHNVFYCCKEHQKSGWKKHKKVCRPFKCNMLKLKAEVHNDDNLGRHLRATKDIKPGEVVLQESPLIWGPAQVTVPVCLGCGNAVTEKNSRPCNKCGWPVCSETCEKAPGHIPECRYTVLRGDRVSLKNFGVIHPLYQCITVLRCLYQKQFLPEVWKKLDVLQSHCEERKNTHKYEQDRVTIAQFILKFFKLNNVFTEEEILRVSGIVMINSHEVPLTEPPHVAIYESTSMFEHDCSANCTKSFTNKGGLVIAAGKHIRKGDHLSICYTDPLWGTPNRRHHLYQSKFFWCSCKRCLDTTEFGTLFSALKCQSSPCNGYLLPNTFIENNNNEKGCDWACTKCPNIFSAYAVQDLVERIGKDLADMPKGVSKDCKQFMKENEQFLHPNHFYLTDVKFALSQLIGQEKPGGLPGVSDEDLELKARLCQGLVNLFRILIPGESRVRGLLLFELHASMAEIGRRRDDPAELHTLLLESKSILQEAVDLLKHEPDSLPEGKIYKQAVVNLKELEFVLRTVHKTIGDSPM</sequence>
<protein>
    <recommendedName>
        <fullName evidence="9">Protein msta</fullName>
    </recommendedName>
</protein>
<dbReference type="Pfam" id="PF01753">
    <property type="entry name" value="zf-MYND"/>
    <property type="match status" value="1"/>
</dbReference>
<accession>A0AAV8VLG4</accession>
<dbReference type="InterPro" id="IPR053010">
    <property type="entry name" value="SET_SmydA-8"/>
</dbReference>
<dbReference type="Pfam" id="PF00856">
    <property type="entry name" value="SET"/>
    <property type="match status" value="1"/>
</dbReference>
<dbReference type="PROSITE" id="PS50280">
    <property type="entry name" value="SET"/>
    <property type="match status" value="1"/>
</dbReference>
<dbReference type="GO" id="GO:0008170">
    <property type="term" value="F:N-methyltransferase activity"/>
    <property type="evidence" value="ECO:0007669"/>
    <property type="project" value="UniProtKB-ARBA"/>
</dbReference>
<keyword evidence="1" id="KW-0479">Metal-binding</keyword>
<evidence type="ECO:0000313" key="8">
    <source>
        <dbReference type="Proteomes" id="UP001159042"/>
    </source>
</evidence>
<dbReference type="SMART" id="SM00317">
    <property type="entry name" value="SET"/>
    <property type="match status" value="1"/>
</dbReference>
<dbReference type="GO" id="GO:0008276">
    <property type="term" value="F:protein methyltransferase activity"/>
    <property type="evidence" value="ECO:0007669"/>
    <property type="project" value="UniProtKB-ARBA"/>
</dbReference>
<feature type="domain" description="SET" evidence="5">
    <location>
        <begin position="47"/>
        <end position="289"/>
    </location>
</feature>
<dbReference type="InterPro" id="IPR002893">
    <property type="entry name" value="Znf_MYND"/>
</dbReference>
<dbReference type="CDD" id="cd20071">
    <property type="entry name" value="SET_SMYD"/>
    <property type="match status" value="1"/>
</dbReference>
<keyword evidence="8" id="KW-1185">Reference proteome</keyword>
<evidence type="ECO:0000256" key="2">
    <source>
        <dbReference type="ARBA" id="ARBA00022771"/>
    </source>
</evidence>
<dbReference type="GO" id="GO:0008757">
    <property type="term" value="F:S-adenosylmethionine-dependent methyltransferase activity"/>
    <property type="evidence" value="ECO:0007669"/>
    <property type="project" value="UniProtKB-ARBA"/>
</dbReference>
<keyword evidence="2 4" id="KW-0863">Zinc-finger</keyword>
<feature type="domain" description="MYND-type" evidence="6">
    <location>
        <begin position="8"/>
        <end position="44"/>
    </location>
</feature>
<dbReference type="PROSITE" id="PS50865">
    <property type="entry name" value="ZF_MYND_2"/>
    <property type="match status" value="1"/>
</dbReference>
<dbReference type="Gene3D" id="6.10.140.2220">
    <property type="match status" value="2"/>
</dbReference>
<dbReference type="InterPro" id="IPR046341">
    <property type="entry name" value="SET_dom_sf"/>
</dbReference>
<evidence type="ECO:0008006" key="9">
    <source>
        <dbReference type="Google" id="ProtNLM"/>
    </source>
</evidence>
<evidence type="ECO:0000256" key="1">
    <source>
        <dbReference type="ARBA" id="ARBA00022723"/>
    </source>
</evidence>
<gene>
    <name evidence="7" type="ORF">NQ315_016024</name>
</gene>
<proteinExistence type="predicted"/>
<dbReference type="Gene3D" id="1.10.220.160">
    <property type="match status" value="1"/>
</dbReference>
<dbReference type="GO" id="GO:0008270">
    <property type="term" value="F:zinc ion binding"/>
    <property type="evidence" value="ECO:0007669"/>
    <property type="project" value="UniProtKB-KW"/>
</dbReference>
<organism evidence="7 8">
    <name type="scientific">Exocentrus adspersus</name>
    <dbReference type="NCBI Taxonomy" id="1586481"/>
    <lineage>
        <taxon>Eukaryota</taxon>
        <taxon>Metazoa</taxon>
        <taxon>Ecdysozoa</taxon>
        <taxon>Arthropoda</taxon>
        <taxon>Hexapoda</taxon>
        <taxon>Insecta</taxon>
        <taxon>Pterygota</taxon>
        <taxon>Neoptera</taxon>
        <taxon>Endopterygota</taxon>
        <taxon>Coleoptera</taxon>
        <taxon>Polyphaga</taxon>
        <taxon>Cucujiformia</taxon>
        <taxon>Chrysomeloidea</taxon>
        <taxon>Cerambycidae</taxon>
        <taxon>Lamiinae</taxon>
        <taxon>Acanthocinini</taxon>
        <taxon>Exocentrus</taxon>
    </lineage>
</organism>
<dbReference type="EMBL" id="JANEYG010000059">
    <property type="protein sequence ID" value="KAJ8915049.1"/>
    <property type="molecule type" value="Genomic_DNA"/>
</dbReference>
<evidence type="ECO:0000259" key="6">
    <source>
        <dbReference type="PROSITE" id="PS50865"/>
    </source>
</evidence>
<reference evidence="7 8" key="1">
    <citation type="journal article" date="2023" name="Insect Mol. Biol.">
        <title>Genome sequencing provides insights into the evolution of gene families encoding plant cell wall-degrading enzymes in longhorned beetles.</title>
        <authorList>
            <person name="Shin N.R."/>
            <person name="Okamura Y."/>
            <person name="Kirsch R."/>
            <person name="Pauchet Y."/>
        </authorList>
    </citation>
    <scope>NUCLEOTIDE SEQUENCE [LARGE SCALE GENOMIC DNA]</scope>
    <source>
        <strain evidence="7">EAD_L_NR</strain>
    </source>
</reference>
<dbReference type="InterPro" id="IPR001214">
    <property type="entry name" value="SET_dom"/>
</dbReference>
<keyword evidence="3" id="KW-0862">Zinc</keyword>